<dbReference type="Proteomes" id="UP001157418">
    <property type="component" value="Unassembled WGS sequence"/>
</dbReference>
<dbReference type="EMBL" id="CAKMRJ010003334">
    <property type="protein sequence ID" value="CAH1433662.1"/>
    <property type="molecule type" value="Genomic_DNA"/>
</dbReference>
<keyword evidence="4" id="KW-1185">Reference proteome</keyword>
<feature type="compositionally biased region" description="Low complexity" evidence="1">
    <location>
        <begin position="40"/>
        <end position="62"/>
    </location>
</feature>
<sequence length="121" mass="13050">MGTIKILPFCFLFAGILFFRPTTARFIHLSVTPDIKSYDSDPALSAPVDSSSSLVPAPAPSLEVEENGESGGQEVHSEYHHHHSSDKSVAGGDVIIGGLVTAVFGTLYCYIRVTRRKDGEK</sequence>
<evidence type="ECO:0000256" key="1">
    <source>
        <dbReference type="SAM" id="MobiDB-lite"/>
    </source>
</evidence>
<evidence type="ECO:0000313" key="4">
    <source>
        <dbReference type="Proteomes" id="UP001157418"/>
    </source>
</evidence>
<gene>
    <name evidence="3" type="ORF">LVIROSA_LOCUS20245</name>
</gene>
<dbReference type="PANTHER" id="PTHR34558">
    <property type="entry name" value="EXPRESSED PROTEIN"/>
    <property type="match status" value="1"/>
</dbReference>
<reference evidence="3 4" key="1">
    <citation type="submission" date="2022-01" db="EMBL/GenBank/DDBJ databases">
        <authorList>
            <person name="Xiong W."/>
            <person name="Schranz E."/>
        </authorList>
    </citation>
    <scope>NUCLEOTIDE SEQUENCE [LARGE SCALE GENOMIC DNA]</scope>
</reference>
<name>A0AAU9N4G3_9ASTR</name>
<organism evidence="3 4">
    <name type="scientific">Lactuca virosa</name>
    <dbReference type="NCBI Taxonomy" id="75947"/>
    <lineage>
        <taxon>Eukaryota</taxon>
        <taxon>Viridiplantae</taxon>
        <taxon>Streptophyta</taxon>
        <taxon>Embryophyta</taxon>
        <taxon>Tracheophyta</taxon>
        <taxon>Spermatophyta</taxon>
        <taxon>Magnoliopsida</taxon>
        <taxon>eudicotyledons</taxon>
        <taxon>Gunneridae</taxon>
        <taxon>Pentapetalae</taxon>
        <taxon>asterids</taxon>
        <taxon>campanulids</taxon>
        <taxon>Asterales</taxon>
        <taxon>Asteraceae</taxon>
        <taxon>Cichorioideae</taxon>
        <taxon>Cichorieae</taxon>
        <taxon>Lactucinae</taxon>
        <taxon>Lactuca</taxon>
    </lineage>
</organism>
<keyword evidence="2" id="KW-0472">Membrane</keyword>
<dbReference type="PANTHER" id="PTHR34558:SF4">
    <property type="entry name" value="TRANSMEMBRANE PROTEIN"/>
    <property type="match status" value="1"/>
</dbReference>
<keyword evidence="2" id="KW-1133">Transmembrane helix</keyword>
<evidence type="ECO:0000256" key="2">
    <source>
        <dbReference type="SAM" id="Phobius"/>
    </source>
</evidence>
<proteinExistence type="predicted"/>
<dbReference type="AlphaFoldDB" id="A0AAU9N4G3"/>
<keyword evidence="2" id="KW-0812">Transmembrane</keyword>
<feature type="transmembrane region" description="Helical" evidence="2">
    <location>
        <begin position="94"/>
        <end position="111"/>
    </location>
</feature>
<accession>A0AAU9N4G3</accession>
<protein>
    <submittedName>
        <fullName evidence="3">Uncharacterized protein</fullName>
    </submittedName>
</protein>
<comment type="caution">
    <text evidence="3">The sequence shown here is derived from an EMBL/GenBank/DDBJ whole genome shotgun (WGS) entry which is preliminary data.</text>
</comment>
<feature type="region of interest" description="Disordered" evidence="1">
    <location>
        <begin position="35"/>
        <end position="90"/>
    </location>
</feature>
<evidence type="ECO:0000313" key="3">
    <source>
        <dbReference type="EMBL" id="CAH1433662.1"/>
    </source>
</evidence>